<comment type="subcellular location">
    <subcellularLocation>
        <location evidence="1">Nucleus</location>
    </subcellularLocation>
</comment>
<protein>
    <recommendedName>
        <fullName evidence="2">DNA (cytosine-5-)-methyltransferase</fullName>
        <ecNumber evidence="2">2.1.1.37</ecNumber>
    </recommendedName>
</protein>
<dbReference type="EnsemblPlants" id="AET6Gv20933100.10">
    <property type="protein sequence ID" value="AET6Gv20933100.10"/>
    <property type="gene ID" value="AET6Gv20933100"/>
</dbReference>
<comment type="similarity">
    <text evidence="9">Belongs to the class I-like SAM-binding methyltransferase superfamily. C5-methyltransferase family.</text>
</comment>
<evidence type="ECO:0000313" key="13">
    <source>
        <dbReference type="EnsemblPlants" id="AET6Gv20933100.10"/>
    </source>
</evidence>
<evidence type="ECO:0000256" key="5">
    <source>
        <dbReference type="ARBA" id="ARBA00022691"/>
    </source>
</evidence>
<reference evidence="14" key="1">
    <citation type="journal article" date="2014" name="Science">
        <title>Ancient hybridizations among the ancestral genomes of bread wheat.</title>
        <authorList>
            <consortium name="International Wheat Genome Sequencing Consortium,"/>
            <person name="Marcussen T."/>
            <person name="Sandve S.R."/>
            <person name="Heier L."/>
            <person name="Spannagl M."/>
            <person name="Pfeifer M."/>
            <person name="Jakobsen K.S."/>
            <person name="Wulff B.B."/>
            <person name="Steuernagel B."/>
            <person name="Mayer K.F."/>
            <person name="Olsen O.A."/>
        </authorList>
    </citation>
    <scope>NUCLEOTIDE SEQUENCE [LARGE SCALE GENOMIC DNA]</scope>
    <source>
        <strain evidence="14">cv. AL8/78</strain>
    </source>
</reference>
<keyword evidence="6" id="KW-0238">DNA-binding</keyword>
<dbReference type="Proteomes" id="UP000015105">
    <property type="component" value="Chromosome 6D"/>
</dbReference>
<name>A0A453Q084_AEGTS</name>
<feature type="active site" evidence="9">
    <location>
        <position position="493"/>
    </location>
</feature>
<dbReference type="InterPro" id="IPR023780">
    <property type="entry name" value="Chromo_domain"/>
</dbReference>
<dbReference type="SUPFAM" id="SSF54160">
    <property type="entry name" value="Chromo domain-like"/>
    <property type="match status" value="1"/>
</dbReference>
<dbReference type="Pfam" id="PF01426">
    <property type="entry name" value="BAH"/>
    <property type="match status" value="1"/>
</dbReference>
<evidence type="ECO:0000259" key="12">
    <source>
        <dbReference type="PROSITE" id="PS51038"/>
    </source>
</evidence>
<dbReference type="InterPro" id="IPR000953">
    <property type="entry name" value="Chromo/chromo_shadow_dom"/>
</dbReference>
<dbReference type="PROSITE" id="PS00094">
    <property type="entry name" value="C5_MTASE_1"/>
    <property type="match status" value="1"/>
</dbReference>
<keyword evidence="3 9" id="KW-0489">Methyltransferase</keyword>
<dbReference type="EC" id="2.1.1.37" evidence="2"/>
<organism evidence="13 14">
    <name type="scientific">Aegilops tauschii subsp. strangulata</name>
    <name type="common">Goatgrass</name>
    <dbReference type="NCBI Taxonomy" id="200361"/>
    <lineage>
        <taxon>Eukaryota</taxon>
        <taxon>Viridiplantae</taxon>
        <taxon>Streptophyta</taxon>
        <taxon>Embryophyta</taxon>
        <taxon>Tracheophyta</taxon>
        <taxon>Spermatophyta</taxon>
        <taxon>Magnoliopsida</taxon>
        <taxon>Liliopsida</taxon>
        <taxon>Poales</taxon>
        <taxon>Poaceae</taxon>
        <taxon>BOP clade</taxon>
        <taxon>Pooideae</taxon>
        <taxon>Triticodae</taxon>
        <taxon>Triticeae</taxon>
        <taxon>Triticinae</taxon>
        <taxon>Aegilops</taxon>
    </lineage>
</organism>
<keyword evidence="7" id="KW-0539">Nucleus</keyword>
<accession>A0A453Q084</accession>
<evidence type="ECO:0000256" key="7">
    <source>
        <dbReference type="ARBA" id="ARBA00023242"/>
    </source>
</evidence>
<dbReference type="Gene3D" id="3.40.50.150">
    <property type="entry name" value="Vaccinia Virus protein VP39"/>
    <property type="match status" value="2"/>
</dbReference>
<feature type="compositionally biased region" description="Basic residues" evidence="10">
    <location>
        <begin position="101"/>
        <end position="113"/>
    </location>
</feature>
<feature type="compositionally biased region" description="Basic and acidic residues" evidence="10">
    <location>
        <begin position="53"/>
        <end position="67"/>
    </location>
</feature>
<dbReference type="Gene3D" id="2.30.30.490">
    <property type="match status" value="1"/>
</dbReference>
<dbReference type="FunFam" id="3.40.50.150:FF:000143">
    <property type="entry name" value="DNA (cytosine-5)-methyltransferase 1"/>
    <property type="match status" value="1"/>
</dbReference>
<dbReference type="GO" id="GO:0044027">
    <property type="term" value="P:negative regulation of gene expression via chromosomal CpG island methylation"/>
    <property type="evidence" value="ECO:0007669"/>
    <property type="project" value="TreeGrafter"/>
</dbReference>
<feature type="compositionally biased region" description="Basic residues" evidence="10">
    <location>
        <begin position="28"/>
        <end position="49"/>
    </location>
</feature>
<dbReference type="InterPro" id="IPR050390">
    <property type="entry name" value="C5-Methyltransferase"/>
</dbReference>
<dbReference type="Pfam" id="PF00145">
    <property type="entry name" value="DNA_methylase"/>
    <property type="match status" value="1"/>
</dbReference>
<dbReference type="PROSITE" id="PS51679">
    <property type="entry name" value="SAM_MT_C5"/>
    <property type="match status" value="1"/>
</dbReference>
<feature type="domain" description="BAH" evidence="12">
    <location>
        <begin position="170"/>
        <end position="293"/>
    </location>
</feature>
<evidence type="ECO:0000256" key="2">
    <source>
        <dbReference type="ARBA" id="ARBA00011975"/>
    </source>
</evidence>
<dbReference type="GO" id="GO:0003886">
    <property type="term" value="F:DNA (cytosine-5-)-methyltransferase activity"/>
    <property type="evidence" value="ECO:0007669"/>
    <property type="project" value="UniProtKB-EC"/>
</dbReference>
<reference evidence="13" key="4">
    <citation type="submission" date="2019-03" db="UniProtKB">
        <authorList>
            <consortium name="EnsemblPlants"/>
        </authorList>
    </citation>
    <scope>IDENTIFICATION</scope>
</reference>
<feature type="region of interest" description="Disordered" evidence="10">
    <location>
        <begin position="1"/>
        <end position="127"/>
    </location>
</feature>
<dbReference type="PRINTS" id="PR00105">
    <property type="entry name" value="C5METTRFRASE"/>
</dbReference>
<evidence type="ECO:0000256" key="9">
    <source>
        <dbReference type="PROSITE-ProRule" id="PRU01016"/>
    </source>
</evidence>
<sequence length="914" mass="101770">AAAPARSSSRKRSASAKAAAPEEATVTKRPRKGTTSGKKKPAGKKKQQKATKAPREKKAKAEERPAPEDEVCAEEPDEEELALGEEDESSASGEQEGQAAAKRRVAQPSKKARNVAAGDKEPEFLGEPVPADEARAKWPQRYQRGAPKRPEDEEDMKARVHYRSAMVDGVVYALGDDVYVMAGENEADYIGRITEFFEGVDKTSYFTCRWYFRPEDTVISRAKFVNDHTHDPKRVFLSEEKNDNPLDCIISKVKIIHVDPNMDPAAKAKLVARTDLYYDMSYTVAYSTFANIPSDTTENSGISTDADSENGAPVKTASLLDLYSGCGGMSTGLCLGSALAGLKLETKWAVDLNSFACKSLKYNHPKTEVRNEKAEDFLALLKEWAILCDKYVHSNDSDVAEPVEEEEDDEPLGKDEFVVEKLLEICYGGTGRKNGIHFKVQWKGYGPEEDTWEPIENLSDCPLKIKEFVQEGYRRNILPQPGQVDVICGGPPCQGISGFNRFRNRDNPLEDEKNQQMVTYMDIVSYLQPKFVLMENVVDILKFADGYLGRYALSRLVSLNYQARLGMMVAGCYGLPQFRMRVFLWGALPTMVLPKYPLPTHDVVVRGGAPNAFSQSIVAYDETQRPTLKKALLLGDAISDLPKVDNYQPHEVIEYGGQPKTDFQRYIRLSRKDMLDYSFGDATCPEEGKLLDHQPLRLNQDDYDRVQQIPIKKGANFRDLPGVKVGANNIVEWDPEVERVYLKSGKPLVPDYAMSFIKGRSPKPFGRLWWDETVPTVVTRAEPHNQVSFGTTSNAVCNQFCACCLVCLCCLQIILHPNQGRVLTVRENARLQGFPDYYRMYGPMKEKYIQVGNAVAVPVARALGYSLGRAYQGEVDAGYDALFVLPDSFTNIGQTGARARASSVGTPAGEVVEQ</sequence>
<evidence type="ECO:0000256" key="6">
    <source>
        <dbReference type="ARBA" id="ARBA00023125"/>
    </source>
</evidence>
<reference evidence="13" key="5">
    <citation type="journal article" date="2021" name="G3 (Bethesda)">
        <title>Aegilops tauschii genome assembly Aet v5.0 features greater sequence contiguity and improved annotation.</title>
        <authorList>
            <person name="Wang L."/>
            <person name="Zhu T."/>
            <person name="Rodriguez J.C."/>
            <person name="Deal K.R."/>
            <person name="Dubcovsky J."/>
            <person name="McGuire P.E."/>
            <person name="Lux T."/>
            <person name="Spannagl M."/>
            <person name="Mayer K.F.X."/>
            <person name="Baldrich P."/>
            <person name="Meyers B.C."/>
            <person name="Huo N."/>
            <person name="Gu Y.Q."/>
            <person name="Zhou H."/>
            <person name="Devos K.M."/>
            <person name="Bennetzen J.L."/>
            <person name="Unver T."/>
            <person name="Budak H."/>
            <person name="Gulick P.J."/>
            <person name="Galiba G."/>
            <person name="Kalapos B."/>
            <person name="Nelson D.R."/>
            <person name="Li P."/>
            <person name="You F.M."/>
            <person name="Luo M.C."/>
            <person name="Dvorak J."/>
        </authorList>
    </citation>
    <scope>NUCLEOTIDE SEQUENCE [LARGE SCALE GENOMIC DNA]</scope>
    <source>
        <strain evidence="13">cv. AL8/78</strain>
    </source>
</reference>
<dbReference type="SMART" id="SM00439">
    <property type="entry name" value="BAH"/>
    <property type="match status" value="1"/>
</dbReference>
<dbReference type="InterPro" id="IPR029063">
    <property type="entry name" value="SAM-dependent_MTases_sf"/>
</dbReference>
<keyword evidence="14" id="KW-1185">Reference proteome</keyword>
<dbReference type="GO" id="GO:0003677">
    <property type="term" value="F:DNA binding"/>
    <property type="evidence" value="ECO:0007669"/>
    <property type="project" value="UniProtKB-KW"/>
</dbReference>
<evidence type="ECO:0000256" key="1">
    <source>
        <dbReference type="ARBA" id="ARBA00004123"/>
    </source>
</evidence>
<evidence type="ECO:0000256" key="8">
    <source>
        <dbReference type="ARBA" id="ARBA00047422"/>
    </source>
</evidence>
<feature type="domain" description="Chromo" evidence="11">
    <location>
        <begin position="417"/>
        <end position="471"/>
    </location>
</feature>
<feature type="compositionally biased region" description="Low complexity" evidence="10">
    <location>
        <begin position="15"/>
        <end position="24"/>
    </location>
</feature>
<evidence type="ECO:0000256" key="4">
    <source>
        <dbReference type="ARBA" id="ARBA00022679"/>
    </source>
</evidence>
<reference evidence="14" key="2">
    <citation type="journal article" date="2017" name="Nat. Plants">
        <title>The Aegilops tauschii genome reveals multiple impacts of transposons.</title>
        <authorList>
            <person name="Zhao G."/>
            <person name="Zou C."/>
            <person name="Li K."/>
            <person name="Wang K."/>
            <person name="Li T."/>
            <person name="Gao L."/>
            <person name="Zhang X."/>
            <person name="Wang H."/>
            <person name="Yang Z."/>
            <person name="Liu X."/>
            <person name="Jiang W."/>
            <person name="Mao L."/>
            <person name="Kong X."/>
            <person name="Jiao Y."/>
            <person name="Jia J."/>
        </authorList>
    </citation>
    <scope>NUCLEOTIDE SEQUENCE [LARGE SCALE GENOMIC DNA]</scope>
    <source>
        <strain evidence="14">cv. AL8/78</strain>
    </source>
</reference>
<keyword evidence="4 9" id="KW-0808">Transferase</keyword>
<dbReference type="FunFam" id="2.30.30.490:FF:000011">
    <property type="entry name" value="DNA (cytosine-5)-methyltransferase 1"/>
    <property type="match status" value="1"/>
</dbReference>
<dbReference type="InterPro" id="IPR001525">
    <property type="entry name" value="C5_MeTfrase"/>
</dbReference>
<dbReference type="GO" id="GO:0003682">
    <property type="term" value="F:chromatin binding"/>
    <property type="evidence" value="ECO:0007669"/>
    <property type="project" value="InterPro"/>
</dbReference>
<dbReference type="AlphaFoldDB" id="A0A453Q084"/>
<dbReference type="SUPFAM" id="SSF53335">
    <property type="entry name" value="S-adenosyl-L-methionine-dependent methyltransferases"/>
    <property type="match status" value="1"/>
</dbReference>
<reference evidence="13" key="3">
    <citation type="journal article" date="2017" name="Nature">
        <title>Genome sequence of the progenitor of the wheat D genome Aegilops tauschii.</title>
        <authorList>
            <person name="Luo M.C."/>
            <person name="Gu Y.Q."/>
            <person name="Puiu D."/>
            <person name="Wang H."/>
            <person name="Twardziok S.O."/>
            <person name="Deal K.R."/>
            <person name="Huo N."/>
            <person name="Zhu T."/>
            <person name="Wang L."/>
            <person name="Wang Y."/>
            <person name="McGuire P.E."/>
            <person name="Liu S."/>
            <person name="Long H."/>
            <person name="Ramasamy R.K."/>
            <person name="Rodriguez J.C."/>
            <person name="Van S.L."/>
            <person name="Yuan L."/>
            <person name="Wang Z."/>
            <person name="Xia Z."/>
            <person name="Xiao L."/>
            <person name="Anderson O.D."/>
            <person name="Ouyang S."/>
            <person name="Liang Y."/>
            <person name="Zimin A.V."/>
            <person name="Pertea G."/>
            <person name="Qi P."/>
            <person name="Bennetzen J.L."/>
            <person name="Dai X."/>
            <person name="Dawson M.W."/>
            <person name="Muller H.G."/>
            <person name="Kugler K."/>
            <person name="Rivarola-Duarte L."/>
            <person name="Spannagl M."/>
            <person name="Mayer K.F.X."/>
            <person name="Lu F.H."/>
            <person name="Bevan M.W."/>
            <person name="Leroy P."/>
            <person name="Li P."/>
            <person name="You F.M."/>
            <person name="Sun Q."/>
            <person name="Liu Z."/>
            <person name="Lyons E."/>
            <person name="Wicker T."/>
            <person name="Salzberg S.L."/>
            <person name="Devos K.M."/>
            <person name="Dvorak J."/>
        </authorList>
    </citation>
    <scope>NUCLEOTIDE SEQUENCE [LARGE SCALE GENOMIC DNA]</scope>
    <source>
        <strain evidence="13">cv. AL8/78</strain>
    </source>
</reference>
<dbReference type="PROSITE" id="PS50013">
    <property type="entry name" value="CHROMO_2"/>
    <property type="match status" value="1"/>
</dbReference>
<evidence type="ECO:0000259" key="11">
    <source>
        <dbReference type="PROSITE" id="PS50013"/>
    </source>
</evidence>
<dbReference type="SMART" id="SM00298">
    <property type="entry name" value="CHROMO"/>
    <property type="match status" value="1"/>
</dbReference>
<dbReference type="GO" id="GO:0005634">
    <property type="term" value="C:nucleus"/>
    <property type="evidence" value="ECO:0007669"/>
    <property type="project" value="UniProtKB-SubCell"/>
</dbReference>
<evidence type="ECO:0000256" key="10">
    <source>
        <dbReference type="SAM" id="MobiDB-lite"/>
    </source>
</evidence>
<feature type="compositionally biased region" description="Acidic residues" evidence="10">
    <location>
        <begin position="68"/>
        <end position="89"/>
    </location>
</feature>
<dbReference type="STRING" id="200361.A0A453Q084"/>
<dbReference type="Pfam" id="PF00385">
    <property type="entry name" value="Chromo"/>
    <property type="match status" value="1"/>
</dbReference>
<feature type="compositionally biased region" description="Low complexity" evidence="10">
    <location>
        <begin position="90"/>
        <end position="100"/>
    </location>
</feature>
<dbReference type="GO" id="GO:0032259">
    <property type="term" value="P:methylation"/>
    <property type="evidence" value="ECO:0007669"/>
    <property type="project" value="UniProtKB-KW"/>
</dbReference>
<dbReference type="InterPro" id="IPR043151">
    <property type="entry name" value="BAH_sf"/>
</dbReference>
<evidence type="ECO:0000313" key="14">
    <source>
        <dbReference type="Proteomes" id="UP000015105"/>
    </source>
</evidence>
<comment type="catalytic activity">
    <reaction evidence="8">
        <text>a 2'-deoxycytidine in DNA + S-adenosyl-L-methionine = a 5-methyl-2'-deoxycytidine in DNA + S-adenosyl-L-homocysteine + H(+)</text>
        <dbReference type="Rhea" id="RHEA:13681"/>
        <dbReference type="Rhea" id="RHEA-COMP:11369"/>
        <dbReference type="Rhea" id="RHEA-COMP:11370"/>
        <dbReference type="ChEBI" id="CHEBI:15378"/>
        <dbReference type="ChEBI" id="CHEBI:57856"/>
        <dbReference type="ChEBI" id="CHEBI:59789"/>
        <dbReference type="ChEBI" id="CHEBI:85452"/>
        <dbReference type="ChEBI" id="CHEBI:85454"/>
        <dbReference type="EC" id="2.1.1.37"/>
    </reaction>
</comment>
<dbReference type="CDD" id="cd18635">
    <property type="entry name" value="CD_CMT3_like"/>
    <property type="match status" value="1"/>
</dbReference>
<dbReference type="PANTHER" id="PTHR10629">
    <property type="entry name" value="CYTOSINE-SPECIFIC METHYLTRANSFERASE"/>
    <property type="match status" value="1"/>
</dbReference>
<dbReference type="PROSITE" id="PS51038">
    <property type="entry name" value="BAH"/>
    <property type="match status" value="1"/>
</dbReference>
<dbReference type="InterPro" id="IPR016197">
    <property type="entry name" value="Chromo-like_dom_sf"/>
</dbReference>
<dbReference type="InterPro" id="IPR018117">
    <property type="entry name" value="C5_DNA_meth_AS"/>
</dbReference>
<dbReference type="Gene3D" id="3.90.120.10">
    <property type="entry name" value="DNA Methylase, subunit A, domain 2"/>
    <property type="match status" value="1"/>
</dbReference>
<dbReference type="Gramene" id="AET6Gv20933100.10">
    <property type="protein sequence ID" value="AET6Gv20933100.10"/>
    <property type="gene ID" value="AET6Gv20933100"/>
</dbReference>
<dbReference type="InterPro" id="IPR001025">
    <property type="entry name" value="BAH_dom"/>
</dbReference>
<keyword evidence="5 9" id="KW-0949">S-adenosyl-L-methionine</keyword>
<dbReference type="FunFam" id="3.90.120.10:FF:000003">
    <property type="entry name" value="DNA (cytosine-5)-methyltransferase 1"/>
    <property type="match status" value="1"/>
</dbReference>
<dbReference type="CDD" id="cd04716">
    <property type="entry name" value="BAH_plantDCM_I"/>
    <property type="match status" value="1"/>
</dbReference>
<evidence type="ECO:0000256" key="3">
    <source>
        <dbReference type="ARBA" id="ARBA00022603"/>
    </source>
</evidence>
<dbReference type="PANTHER" id="PTHR10629:SF50">
    <property type="entry name" value="DNA (CYTOSINE-5)-METHYLTRANSFERASE CMT3"/>
    <property type="match status" value="1"/>
</dbReference>
<proteinExistence type="inferred from homology"/>